<evidence type="ECO:0000313" key="2">
    <source>
        <dbReference type="EMBL" id="CAD9034193.1"/>
    </source>
</evidence>
<organism evidence="2">
    <name type="scientific">Eutreptiella gymnastica</name>
    <dbReference type="NCBI Taxonomy" id="73025"/>
    <lineage>
        <taxon>Eukaryota</taxon>
        <taxon>Discoba</taxon>
        <taxon>Euglenozoa</taxon>
        <taxon>Euglenida</taxon>
        <taxon>Spirocuta</taxon>
        <taxon>Euglenophyceae</taxon>
        <taxon>Eutreptiales</taxon>
        <taxon>Eutreptiaceae</taxon>
        <taxon>Eutreptiella</taxon>
    </lineage>
</organism>
<feature type="region of interest" description="Disordered" evidence="1">
    <location>
        <begin position="1"/>
        <end position="55"/>
    </location>
</feature>
<dbReference type="AlphaFoldDB" id="A0A7S1J6L8"/>
<gene>
    <name evidence="2" type="ORF">EGYM00392_LOCUS45343</name>
</gene>
<evidence type="ECO:0000256" key="1">
    <source>
        <dbReference type="SAM" id="MobiDB-lite"/>
    </source>
</evidence>
<reference evidence="2" key="1">
    <citation type="submission" date="2021-01" db="EMBL/GenBank/DDBJ databases">
        <authorList>
            <person name="Corre E."/>
            <person name="Pelletier E."/>
            <person name="Niang G."/>
            <person name="Scheremetjew M."/>
            <person name="Finn R."/>
            <person name="Kale V."/>
            <person name="Holt S."/>
            <person name="Cochrane G."/>
            <person name="Meng A."/>
            <person name="Brown T."/>
            <person name="Cohen L."/>
        </authorList>
    </citation>
    <scope>NUCLEOTIDE SEQUENCE</scope>
    <source>
        <strain evidence="2">NIES-381</strain>
    </source>
</reference>
<feature type="compositionally biased region" description="Low complexity" evidence="1">
    <location>
        <begin position="27"/>
        <end position="40"/>
    </location>
</feature>
<name>A0A7S1J6L8_9EUGL</name>
<sequence length="105" mass="10561">MGRRMPGSGGRLGCDGDGRSPGDAQRARLLSGGARAAASAPFPPPPGPGLAAAPRDLCRPFASTIEGMQVPRGFFLSPAAPRGGGDDRHSHTGPRASQGFTAPTV</sequence>
<accession>A0A7S1J6L8</accession>
<dbReference type="EMBL" id="HBGA01122971">
    <property type="protein sequence ID" value="CAD9034193.1"/>
    <property type="molecule type" value="Transcribed_RNA"/>
</dbReference>
<protein>
    <submittedName>
        <fullName evidence="2">Uncharacterized protein</fullName>
    </submittedName>
</protein>
<proteinExistence type="predicted"/>
<feature type="region of interest" description="Disordered" evidence="1">
    <location>
        <begin position="74"/>
        <end position="105"/>
    </location>
</feature>